<comment type="caution">
    <text evidence="1">The sequence shown here is derived from an EMBL/GenBank/DDBJ whole genome shotgun (WGS) entry which is preliminary data.</text>
</comment>
<accession>A0AAN8M3P2</accession>
<name>A0AAN8M3P2_9TELE</name>
<keyword evidence="2" id="KW-1185">Reference proteome</keyword>
<dbReference type="Proteomes" id="UP001356427">
    <property type="component" value="Unassembled WGS sequence"/>
</dbReference>
<dbReference type="AlphaFoldDB" id="A0AAN8M3P2"/>
<evidence type="ECO:0000313" key="1">
    <source>
        <dbReference type="EMBL" id="KAK6324225.1"/>
    </source>
</evidence>
<dbReference type="EMBL" id="JAGTTL010000004">
    <property type="protein sequence ID" value="KAK6324225.1"/>
    <property type="molecule type" value="Genomic_DNA"/>
</dbReference>
<sequence length="111" mass="12247">MRVIKKASVAERLPKSQEVCKERELPAVFPEEARLLRCGKKIWLDPNENANSPQVFSQSVLLLDGRGHLICPLAAIVAKQVLLGLKCFCILLPRLQITPGSLVYVDRPGGS</sequence>
<evidence type="ECO:0000313" key="2">
    <source>
        <dbReference type="Proteomes" id="UP001356427"/>
    </source>
</evidence>
<proteinExistence type="predicted"/>
<gene>
    <name evidence="1" type="ORF">J4Q44_G00065640</name>
</gene>
<protein>
    <submittedName>
        <fullName evidence="1">Uncharacterized protein</fullName>
    </submittedName>
</protein>
<reference evidence="1 2" key="1">
    <citation type="submission" date="2021-04" db="EMBL/GenBank/DDBJ databases">
        <authorList>
            <person name="De Guttry C."/>
            <person name="Zahm M."/>
            <person name="Klopp C."/>
            <person name="Cabau C."/>
            <person name="Louis A."/>
            <person name="Berthelot C."/>
            <person name="Parey E."/>
            <person name="Roest Crollius H."/>
            <person name="Montfort J."/>
            <person name="Robinson-Rechavi M."/>
            <person name="Bucao C."/>
            <person name="Bouchez O."/>
            <person name="Gislard M."/>
            <person name="Lluch J."/>
            <person name="Milhes M."/>
            <person name="Lampietro C."/>
            <person name="Lopez Roques C."/>
            <person name="Donnadieu C."/>
            <person name="Braasch I."/>
            <person name="Desvignes T."/>
            <person name="Postlethwait J."/>
            <person name="Bobe J."/>
            <person name="Wedekind C."/>
            <person name="Guiguen Y."/>
        </authorList>
    </citation>
    <scope>NUCLEOTIDE SEQUENCE [LARGE SCALE GENOMIC DNA]</scope>
    <source>
        <strain evidence="1">Cs_M1</strain>
        <tissue evidence="1">Blood</tissue>
    </source>
</reference>
<organism evidence="1 2">
    <name type="scientific">Coregonus suidteri</name>
    <dbReference type="NCBI Taxonomy" id="861788"/>
    <lineage>
        <taxon>Eukaryota</taxon>
        <taxon>Metazoa</taxon>
        <taxon>Chordata</taxon>
        <taxon>Craniata</taxon>
        <taxon>Vertebrata</taxon>
        <taxon>Euteleostomi</taxon>
        <taxon>Actinopterygii</taxon>
        <taxon>Neopterygii</taxon>
        <taxon>Teleostei</taxon>
        <taxon>Protacanthopterygii</taxon>
        <taxon>Salmoniformes</taxon>
        <taxon>Salmonidae</taxon>
        <taxon>Coregoninae</taxon>
        <taxon>Coregonus</taxon>
    </lineage>
</organism>